<sequence length="119" mass="12824">MQGLHIVQRFRAVLSSVKPADGHRHHQLRPAAEGLDVRQHRPGGLPLLKHGVCQQVGHILQQHGGPRRQVRLPHGIGQLQGDKAQARPLGSVPLHPPRTLVPPGQHGGDIMPSCAQPCG</sequence>
<comment type="caution">
    <text evidence="2">The sequence shown here is derived from an EMBL/GenBank/DDBJ whole genome shotgun (WGS) entry which is preliminary data.</text>
</comment>
<gene>
    <name evidence="2" type="ORF">SDC9_208198</name>
</gene>
<protein>
    <submittedName>
        <fullName evidence="2">Uncharacterized protein</fullName>
    </submittedName>
</protein>
<dbReference type="AlphaFoldDB" id="A0A645JBL4"/>
<accession>A0A645JBL4</accession>
<evidence type="ECO:0000313" key="2">
    <source>
        <dbReference type="EMBL" id="MPN60470.1"/>
    </source>
</evidence>
<dbReference type="EMBL" id="VSSQ01135781">
    <property type="protein sequence ID" value="MPN60470.1"/>
    <property type="molecule type" value="Genomic_DNA"/>
</dbReference>
<evidence type="ECO:0000256" key="1">
    <source>
        <dbReference type="SAM" id="MobiDB-lite"/>
    </source>
</evidence>
<name>A0A645JBL4_9ZZZZ</name>
<feature type="region of interest" description="Disordered" evidence="1">
    <location>
        <begin position="81"/>
        <end position="108"/>
    </location>
</feature>
<organism evidence="2">
    <name type="scientific">bioreactor metagenome</name>
    <dbReference type="NCBI Taxonomy" id="1076179"/>
    <lineage>
        <taxon>unclassified sequences</taxon>
        <taxon>metagenomes</taxon>
        <taxon>ecological metagenomes</taxon>
    </lineage>
</organism>
<proteinExistence type="predicted"/>
<reference evidence="2" key="1">
    <citation type="submission" date="2019-08" db="EMBL/GenBank/DDBJ databases">
        <authorList>
            <person name="Kucharzyk K."/>
            <person name="Murdoch R.W."/>
            <person name="Higgins S."/>
            <person name="Loffler F."/>
        </authorList>
    </citation>
    <scope>NUCLEOTIDE SEQUENCE</scope>
</reference>